<dbReference type="PANTHER" id="PTHR35176">
    <property type="entry name" value="HEME OXYGENASE HI_0854-RELATED"/>
    <property type="match status" value="1"/>
</dbReference>
<feature type="domain" description="Pyridoxamine 5'-phosphate oxidase N-terminal" evidence="2">
    <location>
        <begin position="1"/>
        <end position="80"/>
    </location>
</feature>
<dbReference type="Pfam" id="PF01243">
    <property type="entry name" value="PNPOx_N"/>
    <property type="match status" value="1"/>
</dbReference>
<dbReference type="GO" id="GO:0016627">
    <property type="term" value="F:oxidoreductase activity, acting on the CH-CH group of donors"/>
    <property type="evidence" value="ECO:0007669"/>
    <property type="project" value="TreeGrafter"/>
</dbReference>
<dbReference type="GO" id="GO:0005829">
    <property type="term" value="C:cytosol"/>
    <property type="evidence" value="ECO:0007669"/>
    <property type="project" value="TreeGrafter"/>
</dbReference>
<dbReference type="Proteomes" id="UP000316639">
    <property type="component" value="Unassembled WGS sequence"/>
</dbReference>
<dbReference type="EMBL" id="VOBR01000023">
    <property type="protein sequence ID" value="TWP48037.1"/>
    <property type="molecule type" value="Genomic_DNA"/>
</dbReference>
<reference evidence="3 4" key="1">
    <citation type="submission" date="2019-07" db="EMBL/GenBank/DDBJ databases">
        <title>Lentzea xizangensis sp. nov., isolated from Qinghai-Tibetan Plateau Soils.</title>
        <authorList>
            <person name="Huang J."/>
        </authorList>
    </citation>
    <scope>NUCLEOTIDE SEQUENCE [LARGE SCALE GENOMIC DNA]</scope>
    <source>
        <strain evidence="3 4">FXJ1.1311</strain>
    </source>
</reference>
<evidence type="ECO:0000256" key="1">
    <source>
        <dbReference type="ARBA" id="ARBA00023002"/>
    </source>
</evidence>
<comment type="caution">
    <text evidence="3">The sequence shown here is derived from an EMBL/GenBank/DDBJ whole genome shotgun (WGS) entry which is preliminary data.</text>
</comment>
<evidence type="ECO:0000259" key="2">
    <source>
        <dbReference type="Pfam" id="PF01243"/>
    </source>
</evidence>
<dbReference type="SUPFAM" id="SSF50475">
    <property type="entry name" value="FMN-binding split barrel"/>
    <property type="match status" value="1"/>
</dbReference>
<sequence length="106" mass="12014">MCTLRPDGSPHVTPVWFVHLHDTWWICSERPNAKLRNVSADPRVSLHLEDGDHPVVAEGRAIVHRTGYPVDVVSAFRVKYGWDIDTPESVLYEVPVTKWLLSGEAQ</sequence>
<dbReference type="InterPro" id="IPR011576">
    <property type="entry name" value="Pyridox_Oxase_N"/>
</dbReference>
<name>A0A563ELP2_9PSEU</name>
<organism evidence="3 4">
    <name type="scientific">Lentzea tibetensis</name>
    <dbReference type="NCBI Taxonomy" id="2591470"/>
    <lineage>
        <taxon>Bacteria</taxon>
        <taxon>Bacillati</taxon>
        <taxon>Actinomycetota</taxon>
        <taxon>Actinomycetes</taxon>
        <taxon>Pseudonocardiales</taxon>
        <taxon>Pseudonocardiaceae</taxon>
        <taxon>Lentzea</taxon>
    </lineage>
</organism>
<dbReference type="PANTHER" id="PTHR35176:SF6">
    <property type="entry name" value="HEME OXYGENASE HI_0854-RELATED"/>
    <property type="match status" value="1"/>
</dbReference>
<dbReference type="InterPro" id="IPR012349">
    <property type="entry name" value="Split_barrel_FMN-bd"/>
</dbReference>
<protein>
    <submittedName>
        <fullName evidence="3">Pyridoxamine 5'-phosphate oxidase</fullName>
    </submittedName>
</protein>
<keyword evidence="4" id="KW-1185">Reference proteome</keyword>
<evidence type="ECO:0000313" key="4">
    <source>
        <dbReference type="Proteomes" id="UP000316639"/>
    </source>
</evidence>
<keyword evidence="1" id="KW-0560">Oxidoreductase</keyword>
<dbReference type="InterPro" id="IPR052019">
    <property type="entry name" value="F420H2_bilvrd_red/Heme_oxyg"/>
</dbReference>
<accession>A0A563ELP2</accession>
<dbReference type="OrthoDB" id="157302at2"/>
<dbReference type="AlphaFoldDB" id="A0A563ELP2"/>
<dbReference type="Gene3D" id="2.30.110.10">
    <property type="entry name" value="Electron Transport, Fmn-binding Protein, Chain A"/>
    <property type="match status" value="1"/>
</dbReference>
<proteinExistence type="predicted"/>
<evidence type="ECO:0000313" key="3">
    <source>
        <dbReference type="EMBL" id="TWP48037.1"/>
    </source>
</evidence>
<dbReference type="GO" id="GO:0070967">
    <property type="term" value="F:coenzyme F420 binding"/>
    <property type="evidence" value="ECO:0007669"/>
    <property type="project" value="TreeGrafter"/>
</dbReference>
<gene>
    <name evidence="3" type="ORF">FKR81_30015</name>
</gene>